<keyword evidence="6" id="KW-0346">Stress response</keyword>
<organism evidence="8 9">
    <name type="scientific">Rhizodiscina lignyota</name>
    <dbReference type="NCBI Taxonomy" id="1504668"/>
    <lineage>
        <taxon>Eukaryota</taxon>
        <taxon>Fungi</taxon>
        <taxon>Dikarya</taxon>
        <taxon>Ascomycota</taxon>
        <taxon>Pezizomycotina</taxon>
        <taxon>Dothideomycetes</taxon>
        <taxon>Pleosporomycetidae</taxon>
        <taxon>Aulographales</taxon>
        <taxon>Rhizodiscinaceae</taxon>
        <taxon>Rhizodiscina</taxon>
    </lineage>
</organism>
<feature type="non-terminal residue" evidence="8">
    <location>
        <position position="1"/>
    </location>
</feature>
<dbReference type="PANTHER" id="PTHR16301">
    <property type="entry name" value="IMPACT-RELATED"/>
    <property type="match status" value="1"/>
</dbReference>
<dbReference type="InterPro" id="IPR020569">
    <property type="entry name" value="UPF0029_Impact_CS"/>
</dbReference>
<dbReference type="InterPro" id="IPR036956">
    <property type="entry name" value="Impact_N_sf"/>
</dbReference>
<dbReference type="PROSITE" id="PS00910">
    <property type="entry name" value="UPF0029"/>
    <property type="match status" value="1"/>
</dbReference>
<evidence type="ECO:0000256" key="1">
    <source>
        <dbReference type="ARBA" id="ARBA00004496"/>
    </source>
</evidence>
<evidence type="ECO:0000256" key="3">
    <source>
        <dbReference type="ARBA" id="ARBA00022490"/>
    </source>
</evidence>
<evidence type="ECO:0000259" key="7">
    <source>
        <dbReference type="PROSITE" id="PS50908"/>
    </source>
</evidence>
<dbReference type="InterPro" id="IPR006575">
    <property type="entry name" value="RWD_dom"/>
</dbReference>
<dbReference type="SUPFAM" id="SSF54495">
    <property type="entry name" value="UBC-like"/>
    <property type="match status" value="1"/>
</dbReference>
<dbReference type="InterPro" id="IPR023582">
    <property type="entry name" value="Impact"/>
</dbReference>
<dbReference type="OrthoDB" id="69641at2759"/>
<dbReference type="Gene3D" id="3.30.230.30">
    <property type="entry name" value="Impact, N-terminal domain"/>
    <property type="match status" value="1"/>
</dbReference>
<dbReference type="InterPro" id="IPR020568">
    <property type="entry name" value="Ribosomal_Su5_D2-typ_SF"/>
</dbReference>
<protein>
    <submittedName>
        <fullName evidence="8">Impact family protein</fullName>
    </submittedName>
</protein>
<proteinExistence type="inferred from homology"/>
<evidence type="ECO:0000256" key="6">
    <source>
        <dbReference type="ARBA" id="ARBA00023016"/>
    </source>
</evidence>
<comment type="caution">
    <text evidence="8">The sequence shown here is derived from an EMBL/GenBank/DDBJ whole genome shotgun (WGS) entry which is preliminary data.</text>
</comment>
<dbReference type="Gene3D" id="3.10.110.10">
    <property type="entry name" value="Ubiquitin Conjugating Enzyme"/>
    <property type="match status" value="1"/>
</dbReference>
<reference evidence="8" key="1">
    <citation type="journal article" date="2020" name="Stud. Mycol.">
        <title>101 Dothideomycetes genomes: a test case for predicting lifestyles and emergence of pathogens.</title>
        <authorList>
            <person name="Haridas S."/>
            <person name="Albert R."/>
            <person name="Binder M."/>
            <person name="Bloem J."/>
            <person name="Labutti K."/>
            <person name="Salamov A."/>
            <person name="Andreopoulos B."/>
            <person name="Baker S."/>
            <person name="Barry K."/>
            <person name="Bills G."/>
            <person name="Bluhm B."/>
            <person name="Cannon C."/>
            <person name="Castanera R."/>
            <person name="Culley D."/>
            <person name="Daum C."/>
            <person name="Ezra D."/>
            <person name="Gonzalez J."/>
            <person name="Henrissat B."/>
            <person name="Kuo A."/>
            <person name="Liang C."/>
            <person name="Lipzen A."/>
            <person name="Lutzoni F."/>
            <person name="Magnuson J."/>
            <person name="Mondo S."/>
            <person name="Nolan M."/>
            <person name="Ohm R."/>
            <person name="Pangilinan J."/>
            <person name="Park H.-J."/>
            <person name="Ramirez L."/>
            <person name="Alfaro M."/>
            <person name="Sun H."/>
            <person name="Tritt A."/>
            <person name="Yoshinaga Y."/>
            <person name="Zwiers L.-H."/>
            <person name="Turgeon B."/>
            <person name="Goodwin S."/>
            <person name="Spatafora J."/>
            <person name="Crous P."/>
            <person name="Grigoriev I."/>
        </authorList>
    </citation>
    <scope>NUCLEOTIDE SEQUENCE</scope>
    <source>
        <strain evidence="8">CBS 133067</strain>
    </source>
</reference>
<evidence type="ECO:0000256" key="4">
    <source>
        <dbReference type="ARBA" id="ARBA00022491"/>
    </source>
</evidence>
<dbReference type="PANTHER" id="PTHR16301:SF25">
    <property type="entry name" value="PROTEIN IMPACT"/>
    <property type="match status" value="1"/>
</dbReference>
<dbReference type="CDD" id="cd23822">
    <property type="entry name" value="RWD_ScYIH1-like"/>
    <property type="match status" value="1"/>
</dbReference>
<dbReference type="GO" id="GO:0005737">
    <property type="term" value="C:cytoplasm"/>
    <property type="evidence" value="ECO:0007669"/>
    <property type="project" value="UniProtKB-SubCell"/>
</dbReference>
<dbReference type="Pfam" id="PF01205">
    <property type="entry name" value="Impact_N"/>
    <property type="match status" value="1"/>
</dbReference>
<keyword evidence="5" id="KW-0810">Translation regulation</keyword>
<feature type="non-terminal residue" evidence="8">
    <location>
        <position position="275"/>
    </location>
</feature>
<evidence type="ECO:0000256" key="2">
    <source>
        <dbReference type="ARBA" id="ARBA00007665"/>
    </source>
</evidence>
<evidence type="ECO:0000256" key="5">
    <source>
        <dbReference type="ARBA" id="ARBA00022845"/>
    </source>
</evidence>
<keyword evidence="3" id="KW-0963">Cytoplasm</keyword>
<dbReference type="Proteomes" id="UP000799772">
    <property type="component" value="Unassembled WGS sequence"/>
</dbReference>
<evidence type="ECO:0000313" key="8">
    <source>
        <dbReference type="EMBL" id="KAF2096143.1"/>
    </source>
</evidence>
<gene>
    <name evidence="8" type="ORF">NA57DRAFT_21164</name>
</gene>
<evidence type="ECO:0000313" key="9">
    <source>
        <dbReference type="Proteomes" id="UP000799772"/>
    </source>
</evidence>
<name>A0A9P4IB46_9PEZI</name>
<dbReference type="InterPro" id="IPR016135">
    <property type="entry name" value="UBQ-conjugating_enzyme/RWD"/>
</dbReference>
<dbReference type="InterPro" id="IPR001498">
    <property type="entry name" value="Impact_N"/>
</dbReference>
<dbReference type="SUPFAM" id="SSF54211">
    <property type="entry name" value="Ribosomal protein S5 domain 2-like"/>
    <property type="match status" value="1"/>
</dbReference>
<dbReference type="GO" id="GO:0140469">
    <property type="term" value="P:GCN2-mediated signaling"/>
    <property type="evidence" value="ECO:0007669"/>
    <property type="project" value="TreeGrafter"/>
</dbReference>
<dbReference type="PROSITE" id="PS50908">
    <property type="entry name" value="RWD"/>
    <property type="match status" value="1"/>
</dbReference>
<keyword evidence="4" id="KW-0678">Repressor</keyword>
<keyword evidence="9" id="KW-1185">Reference proteome</keyword>
<comment type="subcellular location">
    <subcellularLocation>
        <location evidence="1">Cytoplasm</location>
    </subcellularLocation>
</comment>
<feature type="domain" description="RWD" evidence="7">
    <location>
        <begin position="6"/>
        <end position="112"/>
    </location>
</feature>
<dbReference type="Pfam" id="PF05773">
    <property type="entry name" value="RWD"/>
    <property type="match status" value="1"/>
</dbReference>
<accession>A0A9P4IB46</accession>
<sequence length="275" mass="29525">SSTLEDELLSLNSIYGDETLVVTSSSAEAEGVDAVLKLPSHPSISLRLFFPSTYSDDPPAVLGTQSVGEDVAKGGGQVAVRVAKHILEKVWRPGDACMYDLCEEVQDVLEQELEDAHISTHKDDIENLQDSAVSREEVAAPQQGSLDAAALGEAPAWVLSDVITEKKSVFVARCVAVSSVDEAQRCIAHLLATDKRAAKATHNISAWRIRALPDSAAYQDFDDDGETAAGGRLLKLLQMMDVWNLVVVVSRWYGGILLGPARFAIINEAARGAVV</sequence>
<comment type="similarity">
    <text evidence="2">Belongs to the IMPACT family.</text>
</comment>
<dbReference type="EMBL" id="ML978130">
    <property type="protein sequence ID" value="KAF2096143.1"/>
    <property type="molecule type" value="Genomic_DNA"/>
</dbReference>
<dbReference type="GO" id="GO:0006446">
    <property type="term" value="P:regulation of translational initiation"/>
    <property type="evidence" value="ECO:0007669"/>
    <property type="project" value="TreeGrafter"/>
</dbReference>
<dbReference type="AlphaFoldDB" id="A0A9P4IB46"/>